<dbReference type="InterPro" id="IPR007815">
    <property type="entry name" value="Emycin_Estase"/>
</dbReference>
<dbReference type="Gene3D" id="3.30.1870.10">
    <property type="entry name" value="EreA-like, domain 2"/>
    <property type="match status" value="1"/>
</dbReference>
<evidence type="ECO:0000313" key="1">
    <source>
        <dbReference type="EMBL" id="QIS09534.1"/>
    </source>
</evidence>
<sequence>MVGIVSKVGINEREWDVSADTSTTIRLSDAAVRPLRTLDPAAPLDDLQWLDEVVGSARVVAIGESAHFNRESYLVRHRVLRYLVERHGFGALGWESGFVEGWRVDDWLHGASANLDDLLANAISSMMGLWTEMRDLLTWLHEYNRAADRRVGFYGIDLSGSNVSLLPGLDDVIGYFAAADPEFEIDPGLRETAAIFAADSALSVVPAITAYLELGQDRRDALSAGLAELVARLHGRRLEYLARTTVDEYGRAVRALACTMAIDMIGRVTAQGRRGDALYFRDPAIADNVEWLLNRTDRIVLAAHNGHVMRWPLSAFPGMPPSDPMGLHLADRLGDDYRVIGMTARAGQTLNAGAEFYEGKIFTELLPPEPGCLDALMAASHDGPFAVDLRRLSEADTATVRAVTTQRFGNISGAVNPLDAYDAVIHLPEVTPATPDLAAAAAGPEEIRKMFGQ</sequence>
<dbReference type="InterPro" id="IPR052036">
    <property type="entry name" value="Hydrolase/PRTase-associated"/>
</dbReference>
<dbReference type="Gene3D" id="3.40.1660.10">
    <property type="entry name" value="EreA-like (biosynthetic domain)"/>
    <property type="match status" value="1"/>
</dbReference>
<dbReference type="Proteomes" id="UP000503540">
    <property type="component" value="Chromosome"/>
</dbReference>
<dbReference type="AlphaFoldDB" id="A0A6G9Y8R1"/>
<dbReference type="KEGG" id="nah:F5544_08160"/>
<accession>A0A6G9Y8R1</accession>
<reference evidence="1 2" key="1">
    <citation type="journal article" date="2019" name="ACS Chem. Biol.">
        <title>Identification and Mobilization of a Cryptic Antibiotic Biosynthesis Gene Locus from a Human-Pathogenic Nocardia Isolate.</title>
        <authorList>
            <person name="Herisse M."/>
            <person name="Ishida K."/>
            <person name="Porter J.L."/>
            <person name="Howden B."/>
            <person name="Hertweck C."/>
            <person name="Stinear T.P."/>
            <person name="Pidot S.J."/>
        </authorList>
    </citation>
    <scope>NUCLEOTIDE SEQUENCE [LARGE SCALE GENOMIC DNA]</scope>
    <source>
        <strain evidence="1 2">AUSMDU00012717</strain>
    </source>
</reference>
<proteinExistence type="predicted"/>
<dbReference type="Pfam" id="PF05139">
    <property type="entry name" value="Erythro_esteras"/>
    <property type="match status" value="1"/>
</dbReference>
<protein>
    <submittedName>
        <fullName evidence="1">Erythromycin esterase family protein</fullName>
    </submittedName>
</protein>
<evidence type="ECO:0000313" key="2">
    <source>
        <dbReference type="Proteomes" id="UP000503540"/>
    </source>
</evidence>
<dbReference type="GO" id="GO:0046677">
    <property type="term" value="P:response to antibiotic"/>
    <property type="evidence" value="ECO:0007669"/>
    <property type="project" value="InterPro"/>
</dbReference>
<dbReference type="Gene3D" id="1.20.1440.30">
    <property type="entry name" value="Biosynthetic Protein domain"/>
    <property type="match status" value="1"/>
</dbReference>
<keyword evidence="2" id="KW-1185">Reference proteome</keyword>
<dbReference type="EMBL" id="CP046172">
    <property type="protein sequence ID" value="QIS09534.1"/>
    <property type="molecule type" value="Genomic_DNA"/>
</dbReference>
<dbReference type="PANTHER" id="PTHR31299:SF0">
    <property type="entry name" value="ESTERASE, PUTATIVE (AFU_ORTHOLOGUE AFUA_1G05850)-RELATED"/>
    <property type="match status" value="1"/>
</dbReference>
<gene>
    <name evidence="1" type="ORF">F5544_08160</name>
</gene>
<name>A0A6G9Y8R1_9NOCA</name>
<dbReference type="PANTHER" id="PTHR31299">
    <property type="entry name" value="ESTERASE, PUTATIVE (AFU_ORTHOLOGUE AFUA_1G05850)-RELATED"/>
    <property type="match status" value="1"/>
</dbReference>
<dbReference type="CDD" id="cd14728">
    <property type="entry name" value="Ere-like"/>
    <property type="match status" value="1"/>
</dbReference>
<dbReference type="SUPFAM" id="SSF159501">
    <property type="entry name" value="EreA/ChaN-like"/>
    <property type="match status" value="1"/>
</dbReference>
<organism evidence="1 2">
    <name type="scientific">Nocardia arthritidis</name>
    <dbReference type="NCBI Taxonomy" id="228602"/>
    <lineage>
        <taxon>Bacteria</taxon>
        <taxon>Bacillati</taxon>
        <taxon>Actinomycetota</taxon>
        <taxon>Actinomycetes</taxon>
        <taxon>Mycobacteriales</taxon>
        <taxon>Nocardiaceae</taxon>
        <taxon>Nocardia</taxon>
    </lineage>
</organism>